<dbReference type="Proteomes" id="UP001244872">
    <property type="component" value="Unassembled WGS sequence"/>
</dbReference>
<name>A0ACC6LK15_9PSED</name>
<evidence type="ECO:0000313" key="2">
    <source>
        <dbReference type="Proteomes" id="UP001244872"/>
    </source>
</evidence>
<accession>A0ACC6LK15</accession>
<protein>
    <submittedName>
        <fullName evidence="1">Uncharacterized protein</fullName>
    </submittedName>
</protein>
<gene>
    <name evidence="1" type="ORF">RJC98_25820</name>
</gene>
<keyword evidence="2" id="KW-1185">Reference proteome</keyword>
<sequence>MSNSLELSRPVADSLVARDFVDAFPYFQGESGFVTRETLEHAANRPLSGDPFHDQMSMLAREVLSRPGMSNLLDGINHGGHEDGLISLSDAQEAVCEYEAQEAAYMQGGPVGYHGGMRGGPAGNYGGMPGAPGNYYGDMQNPPGRYSGGMQRSGFESGYGDNGARNYHPAGSGMSPQNAEVANNFKYAKDSDIATELGNNVDYFKPNQDGKITQQSLREVANRPLTGNPVDDRMSLLAKEIISRPALNRKLDSDHDADKPDGLIGRDTIDRVSRQSAEPDYATLSDVELLQALKDKFKQYWSKDDYISFDSLKEAAAASPPTDKSRLAAEFLRRPGLLKEVDVGTDGKGGRGAEDERFDRLNVDHVIKEKQASQLLG</sequence>
<proteinExistence type="predicted"/>
<dbReference type="EMBL" id="JAVLRO010000012">
    <property type="protein sequence ID" value="MDR9878615.1"/>
    <property type="molecule type" value="Genomic_DNA"/>
</dbReference>
<reference evidence="1" key="1">
    <citation type="submission" date="2023-07" db="EMBL/GenBank/DDBJ databases">
        <title>Bioagumentation of soil contaminated with hydrocarbons using Pseudomonas poae 7b strain.</title>
        <authorList>
            <person name="Kumor A."/>
        </authorList>
    </citation>
    <scope>NUCLEOTIDE SEQUENCE</scope>
    <source>
        <strain evidence="1">7b</strain>
    </source>
</reference>
<comment type="caution">
    <text evidence="1">The sequence shown here is derived from an EMBL/GenBank/DDBJ whole genome shotgun (WGS) entry which is preliminary data.</text>
</comment>
<evidence type="ECO:0000313" key="1">
    <source>
        <dbReference type="EMBL" id="MDR9878615.1"/>
    </source>
</evidence>
<organism evidence="1 2">
    <name type="scientific">Pseudomonas allii</name>
    <dbReference type="NCBI Taxonomy" id="2740531"/>
    <lineage>
        <taxon>Bacteria</taxon>
        <taxon>Pseudomonadati</taxon>
        <taxon>Pseudomonadota</taxon>
        <taxon>Gammaproteobacteria</taxon>
        <taxon>Pseudomonadales</taxon>
        <taxon>Pseudomonadaceae</taxon>
        <taxon>Pseudomonas</taxon>
    </lineage>
</organism>